<dbReference type="Pfam" id="PF07037">
    <property type="entry name" value="YfeC-like"/>
    <property type="match status" value="1"/>
</dbReference>
<dbReference type="InterPro" id="IPR010749">
    <property type="entry name" value="YfeC-like"/>
</dbReference>
<dbReference type="KEGG" id="hav:AT03_07310"/>
<organism evidence="1 2">
    <name type="scientific">Hafnia alvei FB1</name>
    <dbReference type="NCBI Taxonomy" id="1453496"/>
    <lineage>
        <taxon>Bacteria</taxon>
        <taxon>Pseudomonadati</taxon>
        <taxon>Pseudomonadota</taxon>
        <taxon>Gammaproteobacteria</taxon>
        <taxon>Enterobacterales</taxon>
        <taxon>Hafniaceae</taxon>
        <taxon>Hafnia</taxon>
    </lineage>
</organism>
<accession>A0A097R0G7</accession>
<dbReference type="RefSeq" id="WP_025800782.1">
    <property type="nucleotide sequence ID" value="NZ_CP009706.1"/>
</dbReference>
<dbReference type="PATRIC" id="fig|1453496.5.peg.1453"/>
<keyword evidence="2" id="KW-1185">Reference proteome</keyword>
<proteinExistence type="predicted"/>
<dbReference type="Proteomes" id="UP000029986">
    <property type="component" value="Chromosome"/>
</dbReference>
<reference evidence="1 2" key="1">
    <citation type="journal article" date="2014" name="Gut Pathog.">
        <title>Gene clusters of Hafnia alvei strain FB1 important in survival and pathogenesis: a draft genome perspective.</title>
        <authorList>
            <person name="Tan J.Y."/>
            <person name="Yin W.F."/>
            <person name="Chan K.G."/>
        </authorList>
    </citation>
    <scope>NUCLEOTIDE SEQUENCE [LARGE SCALE GENOMIC DNA]</scope>
    <source>
        <strain evidence="1 2">FB1</strain>
    </source>
</reference>
<dbReference type="GeneID" id="56891099"/>
<sequence>MKKKDWFTAKEVLKSTAITSSPDKAWINIFHQMSQDEQIFLTDFTMREGINTLLQCLHANDS</sequence>
<gene>
    <name evidence="1" type="ORF">AT03_07310</name>
</gene>
<dbReference type="HOGENOM" id="CLU_2897918_0_0_6"/>
<dbReference type="OrthoDB" id="6637075at2"/>
<dbReference type="AlphaFoldDB" id="A0A097R0G7"/>
<protein>
    <submittedName>
        <fullName evidence="1">Uncharacterized protein</fullName>
    </submittedName>
</protein>
<name>A0A097R0G7_HAFAL</name>
<evidence type="ECO:0000313" key="2">
    <source>
        <dbReference type="Proteomes" id="UP000029986"/>
    </source>
</evidence>
<evidence type="ECO:0000313" key="1">
    <source>
        <dbReference type="EMBL" id="AIU72216.1"/>
    </source>
</evidence>
<dbReference type="EMBL" id="CP009706">
    <property type="protein sequence ID" value="AIU72216.1"/>
    <property type="molecule type" value="Genomic_DNA"/>
</dbReference>